<evidence type="ECO:0000313" key="4">
    <source>
        <dbReference type="EMBL" id="QAS79031.1"/>
    </source>
</evidence>
<evidence type="ECO:0000313" key="5">
    <source>
        <dbReference type="Proteomes" id="UP000220927"/>
    </source>
</evidence>
<sequence length="177" mass="19431">MVPAASVRSNANCREPQAQSASICGRCIFHRFLHWNLLARTTITEIGFDERGRSQMVALNSAVVLIVEDEPLIRFNVLDVLEEVGHVALEAANADEAMVVLKGRQDVDILFTDVNMAGTMDGIQLAKRVRAMRPNIGIIITSGMVRLDPMALPANTAFLPKPYMHDALISTIDSLMT</sequence>
<gene>
    <name evidence="4" type="ORF">CO657_13560</name>
</gene>
<dbReference type="InterPro" id="IPR001789">
    <property type="entry name" value="Sig_transdc_resp-reg_receiver"/>
</dbReference>
<dbReference type="SMART" id="SM00448">
    <property type="entry name" value="REC"/>
    <property type="match status" value="1"/>
</dbReference>
<evidence type="ECO:0000256" key="2">
    <source>
        <dbReference type="PROSITE-ProRule" id="PRU00169"/>
    </source>
</evidence>
<dbReference type="Pfam" id="PF00072">
    <property type="entry name" value="Response_reg"/>
    <property type="match status" value="1"/>
</dbReference>
<proteinExistence type="predicted"/>
<feature type="domain" description="Response regulatory" evidence="3">
    <location>
        <begin position="63"/>
        <end position="176"/>
    </location>
</feature>
<dbReference type="Gene3D" id="3.40.50.2300">
    <property type="match status" value="1"/>
</dbReference>
<dbReference type="SUPFAM" id="SSF52172">
    <property type="entry name" value="CheY-like"/>
    <property type="match status" value="1"/>
</dbReference>
<dbReference type="AlphaFoldDB" id="A0AAE5TYS8"/>
<dbReference type="InterPro" id="IPR050595">
    <property type="entry name" value="Bact_response_regulator"/>
</dbReference>
<feature type="modified residue" description="4-aspartylphosphate" evidence="2">
    <location>
        <position position="113"/>
    </location>
</feature>
<dbReference type="PANTHER" id="PTHR44591">
    <property type="entry name" value="STRESS RESPONSE REGULATOR PROTEIN 1"/>
    <property type="match status" value="1"/>
</dbReference>
<accession>A0AAE5TYS8</accession>
<dbReference type="PANTHER" id="PTHR44591:SF18">
    <property type="entry name" value="REGULATORY PROTEIN"/>
    <property type="match status" value="1"/>
</dbReference>
<name>A0AAE5TYS8_9HYPH</name>
<dbReference type="GO" id="GO:0000160">
    <property type="term" value="P:phosphorelay signal transduction system"/>
    <property type="evidence" value="ECO:0007669"/>
    <property type="project" value="InterPro"/>
</dbReference>
<keyword evidence="1 2" id="KW-0597">Phosphoprotein</keyword>
<dbReference type="Proteomes" id="UP000220927">
    <property type="component" value="Chromosome"/>
</dbReference>
<protein>
    <submittedName>
        <fullName evidence="4">Response regulator</fullName>
    </submittedName>
</protein>
<evidence type="ECO:0000259" key="3">
    <source>
        <dbReference type="PROSITE" id="PS50110"/>
    </source>
</evidence>
<evidence type="ECO:0000256" key="1">
    <source>
        <dbReference type="ARBA" id="ARBA00022553"/>
    </source>
</evidence>
<dbReference type="InterPro" id="IPR011006">
    <property type="entry name" value="CheY-like_superfamily"/>
</dbReference>
<organism evidence="4 5">
    <name type="scientific">Rhizobium acidisoli</name>
    <dbReference type="NCBI Taxonomy" id="1538158"/>
    <lineage>
        <taxon>Bacteria</taxon>
        <taxon>Pseudomonadati</taxon>
        <taxon>Pseudomonadota</taxon>
        <taxon>Alphaproteobacteria</taxon>
        <taxon>Hyphomicrobiales</taxon>
        <taxon>Rhizobiaceae</taxon>
        <taxon>Rhizobium/Agrobacterium group</taxon>
        <taxon>Rhizobium</taxon>
    </lineage>
</organism>
<reference evidence="4 5" key="1">
    <citation type="submission" date="2019-01" db="EMBL/GenBank/DDBJ databases">
        <title>Genomic insights into the origins and evolution of symbiotic genes in the Phaseolus vulgaris microsymbionts.</title>
        <authorList>
            <person name="Tong W."/>
        </authorList>
    </citation>
    <scope>NUCLEOTIDE SEQUENCE [LARGE SCALE GENOMIC DNA]</scope>
    <source>
        <strain evidence="4 5">FH23</strain>
    </source>
</reference>
<dbReference type="PROSITE" id="PS50110">
    <property type="entry name" value="RESPONSE_REGULATORY"/>
    <property type="match status" value="1"/>
</dbReference>
<keyword evidence="5" id="KW-1185">Reference proteome</keyword>
<dbReference type="EMBL" id="CP034998">
    <property type="protein sequence ID" value="QAS79031.1"/>
    <property type="molecule type" value="Genomic_DNA"/>
</dbReference>
<dbReference type="KEGG" id="rad:CO657_13560"/>